<gene>
    <name evidence="1" type="ORF">ENR64_23065</name>
</gene>
<proteinExistence type="predicted"/>
<dbReference type="EMBL" id="DSRU01000330">
    <property type="protein sequence ID" value="HFN00576.1"/>
    <property type="molecule type" value="Genomic_DNA"/>
</dbReference>
<reference evidence="1" key="1">
    <citation type="journal article" date="2020" name="mSystems">
        <title>Genome- and Community-Level Interaction Insights into Carbon Utilization and Element Cycling Functions of Hydrothermarchaeota in Hydrothermal Sediment.</title>
        <authorList>
            <person name="Zhou Z."/>
            <person name="Liu Y."/>
            <person name="Xu W."/>
            <person name="Pan J."/>
            <person name="Luo Z.H."/>
            <person name="Li M."/>
        </authorList>
    </citation>
    <scope>NUCLEOTIDE SEQUENCE [LARGE SCALE GENOMIC DNA]</scope>
    <source>
        <strain evidence="1">SpSt-418</strain>
    </source>
</reference>
<dbReference type="AlphaFoldDB" id="A0A7C3PIB2"/>
<comment type="caution">
    <text evidence="1">The sequence shown here is derived from an EMBL/GenBank/DDBJ whole genome shotgun (WGS) entry which is preliminary data.</text>
</comment>
<name>A0A7C3PIB2_9CYAN</name>
<accession>A0A7C3PIB2</accession>
<organism evidence="1">
    <name type="scientific">Oscillatoriales cyanobacterium SpSt-418</name>
    <dbReference type="NCBI Taxonomy" id="2282169"/>
    <lineage>
        <taxon>Bacteria</taxon>
        <taxon>Bacillati</taxon>
        <taxon>Cyanobacteriota</taxon>
        <taxon>Cyanophyceae</taxon>
        <taxon>Oscillatoriophycideae</taxon>
        <taxon>Oscillatoriales</taxon>
    </lineage>
</organism>
<sequence length="60" mass="6918">MYNFVKLHAADFARSEAIFENGEEVDDLVKVSQTRQTLMTKYNVKNPGHLVYLGVGDRDW</sequence>
<evidence type="ECO:0000313" key="1">
    <source>
        <dbReference type="EMBL" id="HFN00576.1"/>
    </source>
</evidence>
<protein>
    <submittedName>
        <fullName evidence="1">Uncharacterized protein</fullName>
    </submittedName>
</protein>